<accession>A0A4R5CXC8</accession>
<reference evidence="1 2" key="1">
    <citation type="submission" date="2019-03" db="EMBL/GenBank/DDBJ databases">
        <title>Flavobacterium TSA-D2 sp. nov., isolated from arctic soil.</title>
        <authorList>
            <person name="Chaudhary D.K."/>
        </authorList>
    </citation>
    <scope>NUCLEOTIDE SEQUENCE [LARGE SCALE GENOMIC DNA]</scope>
    <source>
        <strain evidence="1 2">TSA-D2</strain>
    </source>
</reference>
<organism evidence="1 2">
    <name type="scientific">Flavobacterium hiemivividum</name>
    <dbReference type="NCBI Taxonomy" id="2541734"/>
    <lineage>
        <taxon>Bacteria</taxon>
        <taxon>Pseudomonadati</taxon>
        <taxon>Bacteroidota</taxon>
        <taxon>Flavobacteriia</taxon>
        <taxon>Flavobacteriales</taxon>
        <taxon>Flavobacteriaceae</taxon>
        <taxon>Flavobacterium</taxon>
    </lineage>
</organism>
<dbReference type="Gene3D" id="1.10.10.60">
    <property type="entry name" value="Homeodomain-like"/>
    <property type="match status" value="1"/>
</dbReference>
<dbReference type="EMBL" id="SMFO01000006">
    <property type="protein sequence ID" value="TDE03741.1"/>
    <property type="molecule type" value="Genomic_DNA"/>
</dbReference>
<dbReference type="GO" id="GO:0004803">
    <property type="term" value="F:transposase activity"/>
    <property type="evidence" value="ECO:0007669"/>
    <property type="project" value="InterPro"/>
</dbReference>
<name>A0A4R5CXC8_9FLAO</name>
<dbReference type="GO" id="GO:0006313">
    <property type="term" value="P:DNA transposition"/>
    <property type="evidence" value="ECO:0007669"/>
    <property type="project" value="InterPro"/>
</dbReference>
<dbReference type="InterPro" id="IPR002514">
    <property type="entry name" value="Transposase_8"/>
</dbReference>
<dbReference type="GO" id="GO:0003677">
    <property type="term" value="F:DNA binding"/>
    <property type="evidence" value="ECO:0007669"/>
    <property type="project" value="InterPro"/>
</dbReference>
<evidence type="ECO:0000313" key="2">
    <source>
        <dbReference type="Proteomes" id="UP000294597"/>
    </source>
</evidence>
<dbReference type="AlphaFoldDB" id="A0A4R5CXC8"/>
<sequence length="99" mass="11473">MKEVRKIYDKAFKDKAVQLSYDRTNVSELARELGVTAPQLYKWRKEFEEFGEGSFPGKGNLKLTPEQDKIHELEKILKDAELERDILKKAIGIFSKSGR</sequence>
<dbReference type="RefSeq" id="WP_132110849.1">
    <property type="nucleotide sequence ID" value="NZ_SMFO01000006.1"/>
</dbReference>
<evidence type="ECO:0000313" key="1">
    <source>
        <dbReference type="EMBL" id="TDE03741.1"/>
    </source>
</evidence>
<dbReference type="InterPro" id="IPR009057">
    <property type="entry name" value="Homeodomain-like_sf"/>
</dbReference>
<comment type="caution">
    <text evidence="1">The sequence shown here is derived from an EMBL/GenBank/DDBJ whole genome shotgun (WGS) entry which is preliminary data.</text>
</comment>
<dbReference type="Proteomes" id="UP000294597">
    <property type="component" value="Unassembled WGS sequence"/>
</dbReference>
<dbReference type="Pfam" id="PF01527">
    <property type="entry name" value="HTH_Tnp_1"/>
    <property type="match status" value="1"/>
</dbReference>
<keyword evidence="2" id="KW-1185">Reference proteome</keyword>
<dbReference type="SUPFAM" id="SSF46689">
    <property type="entry name" value="Homeodomain-like"/>
    <property type="match status" value="1"/>
</dbReference>
<gene>
    <name evidence="1" type="ORF">E0F98_09555</name>
</gene>
<protein>
    <submittedName>
        <fullName evidence="1">Transposase</fullName>
    </submittedName>
</protein>
<proteinExistence type="predicted"/>